<proteinExistence type="predicted"/>
<organism evidence="1 2">
    <name type="scientific">Plakobranchus ocellatus</name>
    <dbReference type="NCBI Taxonomy" id="259542"/>
    <lineage>
        <taxon>Eukaryota</taxon>
        <taxon>Metazoa</taxon>
        <taxon>Spiralia</taxon>
        <taxon>Lophotrochozoa</taxon>
        <taxon>Mollusca</taxon>
        <taxon>Gastropoda</taxon>
        <taxon>Heterobranchia</taxon>
        <taxon>Euthyneura</taxon>
        <taxon>Panpulmonata</taxon>
        <taxon>Sacoglossa</taxon>
        <taxon>Placobranchoidea</taxon>
        <taxon>Plakobranchidae</taxon>
        <taxon>Plakobranchus</taxon>
    </lineage>
</organism>
<dbReference type="AlphaFoldDB" id="A0AAV3Z8U3"/>
<protein>
    <submittedName>
        <fullName evidence="1">Uncharacterized protein</fullName>
    </submittedName>
</protein>
<comment type="caution">
    <text evidence="1">The sequence shown here is derived from an EMBL/GenBank/DDBJ whole genome shotgun (WGS) entry which is preliminary data.</text>
</comment>
<reference evidence="1 2" key="1">
    <citation type="journal article" date="2021" name="Elife">
        <title>Chloroplast acquisition without the gene transfer in kleptoplastic sea slugs, Plakobranchus ocellatus.</title>
        <authorList>
            <person name="Maeda T."/>
            <person name="Takahashi S."/>
            <person name="Yoshida T."/>
            <person name="Shimamura S."/>
            <person name="Takaki Y."/>
            <person name="Nagai Y."/>
            <person name="Toyoda A."/>
            <person name="Suzuki Y."/>
            <person name="Arimoto A."/>
            <person name="Ishii H."/>
            <person name="Satoh N."/>
            <person name="Nishiyama T."/>
            <person name="Hasebe M."/>
            <person name="Maruyama T."/>
            <person name="Minagawa J."/>
            <person name="Obokata J."/>
            <person name="Shigenobu S."/>
        </authorList>
    </citation>
    <scope>NUCLEOTIDE SEQUENCE [LARGE SCALE GENOMIC DNA]</scope>
</reference>
<accession>A0AAV3Z8U3</accession>
<evidence type="ECO:0000313" key="2">
    <source>
        <dbReference type="Proteomes" id="UP000735302"/>
    </source>
</evidence>
<sequence length="103" mass="12001">MYVHIRAISDVLDNMYNVLCIDVHGYRNTSIPTTSWHRSAVLYSMNGLHVALQWESQWSRCVYTTEFKMVLNFDKKVKNIVKHFFVLDFQAHKSFAKASGTRG</sequence>
<evidence type="ECO:0000313" key="1">
    <source>
        <dbReference type="EMBL" id="GFN95720.1"/>
    </source>
</evidence>
<dbReference type="EMBL" id="BLXT01002526">
    <property type="protein sequence ID" value="GFN95720.1"/>
    <property type="molecule type" value="Genomic_DNA"/>
</dbReference>
<gene>
    <name evidence="1" type="ORF">PoB_002222600</name>
</gene>
<keyword evidence="2" id="KW-1185">Reference proteome</keyword>
<dbReference type="Proteomes" id="UP000735302">
    <property type="component" value="Unassembled WGS sequence"/>
</dbReference>
<name>A0AAV3Z8U3_9GAST</name>